<dbReference type="InterPro" id="IPR050775">
    <property type="entry name" value="FAD-binding_Monooxygenases"/>
</dbReference>
<comment type="similarity">
    <text evidence="2">Belongs to the FAD-binding monooxygenase family.</text>
</comment>
<evidence type="ECO:0000256" key="3">
    <source>
        <dbReference type="ARBA" id="ARBA00022630"/>
    </source>
</evidence>
<gene>
    <name evidence="8" type="ORF">D3Y57_02035</name>
</gene>
<organism evidence="8 9">
    <name type="scientific">Sphingomonas paeninsulae</name>
    <dbReference type="NCBI Taxonomy" id="2319844"/>
    <lineage>
        <taxon>Bacteria</taxon>
        <taxon>Pseudomonadati</taxon>
        <taxon>Pseudomonadota</taxon>
        <taxon>Alphaproteobacteria</taxon>
        <taxon>Sphingomonadales</taxon>
        <taxon>Sphingomonadaceae</taxon>
        <taxon>Sphingomonas</taxon>
    </lineage>
</organism>
<sequence>MQAADKPSTDPVSPDFDVVIVGAGIGGLYSLYKLRSLGFRVHCVEAAESVGGTWYWNRYPGARCDIESLQYSYSFDEKLQQEWEWSERFAAQPEILRYLDHVADRFDLKRNISFNTWVAGADFDEAGHFWSVKINNGSTISARFCIMATGALSAPRKGMFEGEDRFKGEIYHTALWPHTNPDLTGKRVGIIGTSASGTQAVPHLARQASHLTVYQRTANFSIPSRIGPVDPAEVAEQKANYSAIRAEQRRSTTGAVFELPHCGALEVDEKEREAIYERRWTIGGLSFLRSFNDLFTNDEANATAVAFVHNKLREKVKDQETAEKLLPRSHAIGARRICTDYGYYEAFNRDNVSLVDILADPIVQITEKGIRTESGEIELDVIVMATGFNTMVGALTQIDIRGRGGELLRDKWQDGPKSYLGMVMAGFPNLLTQAGPLTPGTLGMFYMLNEQQGNWIADLLVHMRDNDIIEVEATSEAEVEWVQHIQDIAKHTLHYKTPESSYFFYGTDGNRVFLVFIGGFNVYSDICKKVAGEDYKGLIMRAAGGVNQGQAPSPLFRESDGSKVATVFE</sequence>
<evidence type="ECO:0000256" key="2">
    <source>
        <dbReference type="ARBA" id="ARBA00010139"/>
    </source>
</evidence>
<evidence type="ECO:0000313" key="8">
    <source>
        <dbReference type="EMBL" id="AYJ85447.1"/>
    </source>
</evidence>
<dbReference type="PRINTS" id="PR00411">
    <property type="entry name" value="PNDRDTASEI"/>
</dbReference>
<keyword evidence="4" id="KW-0274">FAD</keyword>
<geneLocation type="plasmid" evidence="8">
    <name>unnamed1</name>
</geneLocation>
<dbReference type="SUPFAM" id="SSF51905">
    <property type="entry name" value="FAD/NAD(P)-binding domain"/>
    <property type="match status" value="2"/>
</dbReference>
<dbReference type="Pfam" id="PF13738">
    <property type="entry name" value="Pyr_redox_3"/>
    <property type="match status" value="1"/>
</dbReference>
<proteinExistence type="inferred from homology"/>
<evidence type="ECO:0000256" key="5">
    <source>
        <dbReference type="ARBA" id="ARBA00022857"/>
    </source>
</evidence>
<comment type="cofactor">
    <cofactor evidence="1">
        <name>FAD</name>
        <dbReference type="ChEBI" id="CHEBI:57692"/>
    </cofactor>
</comment>
<dbReference type="AlphaFoldDB" id="A0A494T804"/>
<evidence type="ECO:0000256" key="7">
    <source>
        <dbReference type="ARBA" id="ARBA00023033"/>
    </source>
</evidence>
<keyword evidence="3" id="KW-0285">Flavoprotein</keyword>
<name>A0A494T804_SPHPE</name>
<protein>
    <submittedName>
        <fullName evidence="8">NAD(P)/FAD-dependent oxidoreductase</fullName>
    </submittedName>
</protein>
<evidence type="ECO:0000256" key="6">
    <source>
        <dbReference type="ARBA" id="ARBA00023002"/>
    </source>
</evidence>
<accession>A0A494T804</accession>
<keyword evidence="8" id="KW-0614">Plasmid</keyword>
<dbReference type="Proteomes" id="UP000276254">
    <property type="component" value="Plasmid unnamed1"/>
</dbReference>
<evidence type="ECO:0000313" key="9">
    <source>
        <dbReference type="Proteomes" id="UP000276254"/>
    </source>
</evidence>
<reference evidence="8 9" key="1">
    <citation type="submission" date="2018-09" db="EMBL/GenBank/DDBJ databases">
        <title>Sphingomonas peninsula sp. nov., isolated from fildes peninsula, Antarctic soil.</title>
        <authorList>
            <person name="Yingchao G."/>
        </authorList>
    </citation>
    <scope>NUCLEOTIDE SEQUENCE [LARGE SCALE GENOMIC DNA]</scope>
    <source>
        <strain evidence="8 9">YZ-8</strain>
        <plasmid evidence="8 9">unnamed1</plasmid>
    </source>
</reference>
<dbReference type="InterPro" id="IPR036188">
    <property type="entry name" value="FAD/NAD-bd_sf"/>
</dbReference>
<keyword evidence="7" id="KW-0503">Monooxygenase</keyword>
<dbReference type="Gene3D" id="3.50.50.60">
    <property type="entry name" value="FAD/NAD(P)-binding domain"/>
    <property type="match status" value="3"/>
</dbReference>
<evidence type="ECO:0000256" key="4">
    <source>
        <dbReference type="ARBA" id="ARBA00022827"/>
    </source>
</evidence>
<dbReference type="KEGG" id="spha:D3Y57_02035"/>
<keyword evidence="6" id="KW-0560">Oxidoreductase</keyword>
<dbReference type="OrthoDB" id="312624at2"/>
<keyword evidence="9" id="KW-1185">Reference proteome</keyword>
<dbReference type="GO" id="GO:0004497">
    <property type="term" value="F:monooxygenase activity"/>
    <property type="evidence" value="ECO:0007669"/>
    <property type="project" value="UniProtKB-KW"/>
</dbReference>
<dbReference type="PANTHER" id="PTHR43098:SF3">
    <property type="entry name" value="L-ORNITHINE N(5)-MONOOXYGENASE-RELATED"/>
    <property type="match status" value="1"/>
</dbReference>
<dbReference type="EMBL" id="CP032828">
    <property type="protein sequence ID" value="AYJ85447.1"/>
    <property type="molecule type" value="Genomic_DNA"/>
</dbReference>
<evidence type="ECO:0000256" key="1">
    <source>
        <dbReference type="ARBA" id="ARBA00001974"/>
    </source>
</evidence>
<keyword evidence="5" id="KW-0521">NADP</keyword>
<dbReference type="PANTHER" id="PTHR43098">
    <property type="entry name" value="L-ORNITHINE N(5)-MONOOXYGENASE-RELATED"/>
    <property type="match status" value="1"/>
</dbReference>